<dbReference type="GO" id="GO:0071949">
    <property type="term" value="F:FAD binding"/>
    <property type="evidence" value="ECO:0007669"/>
    <property type="project" value="InterPro"/>
</dbReference>
<keyword evidence="7" id="KW-1185">Reference proteome</keyword>
<dbReference type="SUPFAM" id="SSF51905">
    <property type="entry name" value="FAD/NAD(P)-binding domain"/>
    <property type="match status" value="1"/>
</dbReference>
<dbReference type="InterPro" id="IPR002938">
    <property type="entry name" value="FAD-bd"/>
</dbReference>
<dbReference type="OrthoDB" id="655030at2759"/>
<dbReference type="Gene3D" id="3.50.50.60">
    <property type="entry name" value="FAD/NAD(P)-binding domain"/>
    <property type="match status" value="1"/>
</dbReference>
<proteinExistence type="predicted"/>
<dbReference type="PANTHER" id="PTHR46972">
    <property type="entry name" value="MONOOXYGENASE ASQM-RELATED"/>
    <property type="match status" value="1"/>
</dbReference>
<keyword evidence="2" id="KW-0274">FAD</keyword>
<evidence type="ECO:0000256" key="1">
    <source>
        <dbReference type="ARBA" id="ARBA00022630"/>
    </source>
</evidence>
<feature type="domain" description="FAD-binding" evidence="5">
    <location>
        <begin position="72"/>
        <end position="103"/>
    </location>
</feature>
<evidence type="ECO:0000259" key="5">
    <source>
        <dbReference type="Pfam" id="PF01494"/>
    </source>
</evidence>
<dbReference type="Proteomes" id="UP000241462">
    <property type="component" value="Unassembled WGS sequence"/>
</dbReference>
<keyword evidence="4" id="KW-0503">Monooxygenase</keyword>
<dbReference type="InterPro" id="IPR036188">
    <property type="entry name" value="FAD/NAD-bd_sf"/>
</dbReference>
<gene>
    <name evidence="6" type="ORF">BD289DRAFT_448283</name>
</gene>
<protein>
    <recommendedName>
        <fullName evidence="5">FAD-binding domain-containing protein</fullName>
    </recommendedName>
</protein>
<dbReference type="STRING" id="2025994.A0A2T2ZSB6"/>
<evidence type="ECO:0000256" key="3">
    <source>
        <dbReference type="ARBA" id="ARBA00023002"/>
    </source>
</evidence>
<reference evidence="6 7" key="1">
    <citation type="journal article" date="2018" name="Mycol. Prog.">
        <title>Coniella lustricola, a new species from submerged detritus.</title>
        <authorList>
            <person name="Raudabaugh D.B."/>
            <person name="Iturriaga T."/>
            <person name="Carver A."/>
            <person name="Mondo S."/>
            <person name="Pangilinan J."/>
            <person name="Lipzen A."/>
            <person name="He G."/>
            <person name="Amirebrahimi M."/>
            <person name="Grigoriev I.V."/>
            <person name="Miller A.N."/>
        </authorList>
    </citation>
    <scope>NUCLEOTIDE SEQUENCE [LARGE SCALE GENOMIC DNA]</scope>
    <source>
        <strain evidence="6 7">B22-T-1</strain>
    </source>
</reference>
<dbReference type="AlphaFoldDB" id="A0A2T2ZSB6"/>
<dbReference type="EMBL" id="KZ678817">
    <property type="protein sequence ID" value="PSR74900.1"/>
    <property type="molecule type" value="Genomic_DNA"/>
</dbReference>
<dbReference type="PANTHER" id="PTHR46972:SF1">
    <property type="entry name" value="FAD DEPENDENT OXIDOREDUCTASE DOMAIN-CONTAINING PROTEIN"/>
    <property type="match status" value="1"/>
</dbReference>
<dbReference type="GO" id="GO:0004497">
    <property type="term" value="F:monooxygenase activity"/>
    <property type="evidence" value="ECO:0007669"/>
    <property type="project" value="UniProtKB-KW"/>
</dbReference>
<sequence length="150" mass="16163">MLARIARDWHPHLKMIIDAADYELSACIPVISSKPDIELPVRAVGPRADGVVDIAATTPTTPPTPTTTTSMVTILGDAAHAMSPMGQAGGDLAIRDAVDLAALVVERGLNAATVRAFEEIMAARAKRHLERAFATGRQFWTHDAYREVHL</sequence>
<evidence type="ECO:0000313" key="7">
    <source>
        <dbReference type="Proteomes" id="UP000241462"/>
    </source>
</evidence>
<evidence type="ECO:0000256" key="2">
    <source>
        <dbReference type="ARBA" id="ARBA00022827"/>
    </source>
</evidence>
<evidence type="ECO:0000313" key="6">
    <source>
        <dbReference type="EMBL" id="PSR74900.1"/>
    </source>
</evidence>
<accession>A0A2T2ZSB6</accession>
<name>A0A2T2ZSB6_9PEZI</name>
<organism evidence="6 7">
    <name type="scientific">Coniella lustricola</name>
    <dbReference type="NCBI Taxonomy" id="2025994"/>
    <lineage>
        <taxon>Eukaryota</taxon>
        <taxon>Fungi</taxon>
        <taxon>Dikarya</taxon>
        <taxon>Ascomycota</taxon>
        <taxon>Pezizomycotina</taxon>
        <taxon>Sordariomycetes</taxon>
        <taxon>Sordariomycetidae</taxon>
        <taxon>Diaporthales</taxon>
        <taxon>Schizoparmaceae</taxon>
        <taxon>Coniella</taxon>
    </lineage>
</organism>
<keyword evidence="1" id="KW-0285">Flavoprotein</keyword>
<evidence type="ECO:0000256" key="4">
    <source>
        <dbReference type="ARBA" id="ARBA00023033"/>
    </source>
</evidence>
<keyword evidence="3" id="KW-0560">Oxidoreductase</keyword>
<dbReference type="InParanoid" id="A0A2T2ZSB6"/>
<dbReference type="Pfam" id="PF01494">
    <property type="entry name" value="FAD_binding_3"/>
    <property type="match status" value="1"/>
</dbReference>